<proteinExistence type="predicted"/>
<feature type="domain" description="HTH araC/xylS-type" evidence="4">
    <location>
        <begin position="231"/>
        <end position="330"/>
    </location>
</feature>
<dbReference type="Pfam" id="PF12833">
    <property type="entry name" value="HTH_18"/>
    <property type="match status" value="1"/>
</dbReference>
<dbReference type="Gene3D" id="1.10.10.60">
    <property type="entry name" value="Homeodomain-like"/>
    <property type="match status" value="1"/>
</dbReference>
<gene>
    <name evidence="5" type="ORF">L1857_22645</name>
</gene>
<evidence type="ECO:0000259" key="4">
    <source>
        <dbReference type="PROSITE" id="PS01124"/>
    </source>
</evidence>
<dbReference type="PRINTS" id="PR00032">
    <property type="entry name" value="HTHARAC"/>
</dbReference>
<accession>A0ABY4NZG3</accession>
<keyword evidence="6" id="KW-1185">Reference proteome</keyword>
<dbReference type="InterPro" id="IPR018060">
    <property type="entry name" value="HTH_AraC"/>
</dbReference>
<keyword evidence="2" id="KW-0238">DNA-binding</keyword>
<dbReference type="SUPFAM" id="SSF46689">
    <property type="entry name" value="Homeodomain-like"/>
    <property type="match status" value="1"/>
</dbReference>
<dbReference type="PANTHER" id="PTHR47894">
    <property type="entry name" value="HTH-TYPE TRANSCRIPTIONAL REGULATOR GADX"/>
    <property type="match status" value="1"/>
</dbReference>
<dbReference type="InterPro" id="IPR032687">
    <property type="entry name" value="AraC-type_N"/>
</dbReference>
<name>A0ABY4NZG3_9PSEU</name>
<dbReference type="InterPro" id="IPR009057">
    <property type="entry name" value="Homeodomain-like_sf"/>
</dbReference>
<dbReference type="EMBL" id="CP091196">
    <property type="protein sequence ID" value="UQS25403.1"/>
    <property type="molecule type" value="Genomic_DNA"/>
</dbReference>
<reference evidence="5" key="1">
    <citation type="submission" date="2022-01" db="EMBL/GenBank/DDBJ databases">
        <title>PSI-footprinting approach for the identification of protein synthesis inhibitor producers.</title>
        <authorList>
            <person name="Handel F."/>
            <person name="Kulik A."/>
            <person name="Wex K.W."/>
            <person name="Berscheid A."/>
            <person name="Saur J.S."/>
            <person name="Winkler A."/>
            <person name="Wibberg D."/>
            <person name="Kalinowski J."/>
            <person name="Broetz-Oesterhelt H."/>
            <person name="Mast Y."/>
        </authorList>
    </citation>
    <scope>NUCLEOTIDE SEQUENCE</scope>
    <source>
        <strain evidence="5">KNN 49.3e</strain>
    </source>
</reference>
<evidence type="ECO:0000256" key="3">
    <source>
        <dbReference type="ARBA" id="ARBA00023163"/>
    </source>
</evidence>
<dbReference type="SMART" id="SM00342">
    <property type="entry name" value="HTH_ARAC"/>
    <property type="match status" value="1"/>
</dbReference>
<dbReference type="PANTHER" id="PTHR47894:SF1">
    <property type="entry name" value="HTH-TYPE TRANSCRIPTIONAL REGULATOR VQSM"/>
    <property type="match status" value="1"/>
</dbReference>
<keyword evidence="1" id="KW-0805">Transcription regulation</keyword>
<evidence type="ECO:0000256" key="2">
    <source>
        <dbReference type="ARBA" id="ARBA00023125"/>
    </source>
</evidence>
<sequence>MAYRIPASFAVAAVELAVERGIDLPRLLVEAGLSPIRTRPHDLRVTAEQAVRLAVALRRMTGDELFGLGAAPVPRGTLHILSHAMAGVPTLREGIDRLAMLVKPLAGFPDLELEPCGRDHALRLHVPPGAGPLLTVMVAAIADRIIGWAIGRATPKVRVEFPFPEPPNSADIALLLGEEIRYGAGEFPALILPASALASPIAHDEQSVVDYVARAPGEWLASEPGTLPLARRVRQLIERGLARRHIVTAEELAAALTTSVPTLRRQLRQEGSSLREIRDEVLAKTAETALRTTDDPIASIATRLGFSETSAFTRAFHRWTGEAPARYRARLRETS</sequence>
<dbReference type="Proteomes" id="UP000830158">
    <property type="component" value="Chromosome"/>
</dbReference>
<organism evidence="5 6">
    <name type="scientific">Amycolatopsis thermalba</name>
    <dbReference type="NCBI Taxonomy" id="944492"/>
    <lineage>
        <taxon>Bacteria</taxon>
        <taxon>Bacillati</taxon>
        <taxon>Actinomycetota</taxon>
        <taxon>Actinomycetes</taxon>
        <taxon>Pseudonocardiales</taxon>
        <taxon>Pseudonocardiaceae</taxon>
        <taxon>Amycolatopsis</taxon>
    </lineage>
</organism>
<dbReference type="RefSeq" id="WP_094007606.1">
    <property type="nucleotide sequence ID" value="NZ_CP091196.1"/>
</dbReference>
<dbReference type="Pfam" id="PF12625">
    <property type="entry name" value="Arabinose_bd"/>
    <property type="match status" value="1"/>
</dbReference>
<keyword evidence="3" id="KW-0804">Transcription</keyword>
<dbReference type="InterPro" id="IPR020449">
    <property type="entry name" value="Tscrpt_reg_AraC-type_HTH"/>
</dbReference>
<dbReference type="PROSITE" id="PS01124">
    <property type="entry name" value="HTH_ARAC_FAMILY_2"/>
    <property type="match status" value="1"/>
</dbReference>
<protein>
    <submittedName>
        <fullName evidence="5">AraC family transcriptional regulator</fullName>
    </submittedName>
</protein>
<evidence type="ECO:0000256" key="1">
    <source>
        <dbReference type="ARBA" id="ARBA00023015"/>
    </source>
</evidence>
<evidence type="ECO:0000313" key="6">
    <source>
        <dbReference type="Proteomes" id="UP000830158"/>
    </source>
</evidence>
<evidence type="ECO:0000313" key="5">
    <source>
        <dbReference type="EMBL" id="UQS25403.1"/>
    </source>
</evidence>